<dbReference type="Proteomes" id="UP001363035">
    <property type="component" value="Unassembled WGS sequence"/>
</dbReference>
<keyword evidence="2" id="KW-0732">Signal</keyword>
<evidence type="ECO:0000313" key="4">
    <source>
        <dbReference type="EMBL" id="MEI5986177.1"/>
    </source>
</evidence>
<evidence type="ECO:0000256" key="2">
    <source>
        <dbReference type="SAM" id="SignalP"/>
    </source>
</evidence>
<feature type="domain" description="DUF5077" evidence="3">
    <location>
        <begin position="58"/>
        <end position="182"/>
    </location>
</feature>
<dbReference type="InterPro" id="IPR031712">
    <property type="entry name" value="DUF5077"/>
</dbReference>
<name>A0ABU8I8X2_9SPHI</name>
<gene>
    <name evidence="4" type="ORF">VJ786_14835</name>
</gene>
<evidence type="ECO:0000256" key="1">
    <source>
        <dbReference type="SAM" id="MobiDB-lite"/>
    </source>
</evidence>
<evidence type="ECO:0000259" key="3">
    <source>
        <dbReference type="Pfam" id="PF16871"/>
    </source>
</evidence>
<feature type="signal peptide" evidence="2">
    <location>
        <begin position="1"/>
        <end position="25"/>
    </location>
</feature>
<evidence type="ECO:0000313" key="5">
    <source>
        <dbReference type="Proteomes" id="UP001363035"/>
    </source>
</evidence>
<dbReference type="EMBL" id="JAYLLN010000046">
    <property type="protein sequence ID" value="MEI5986177.1"/>
    <property type="molecule type" value="Genomic_DNA"/>
</dbReference>
<feature type="chain" id="PRO_5045530782" evidence="2">
    <location>
        <begin position="26"/>
        <end position="459"/>
    </location>
</feature>
<protein>
    <submittedName>
        <fullName evidence="4">DUF3472 domain-containing protein</fullName>
    </submittedName>
</protein>
<dbReference type="Pfam" id="PF11958">
    <property type="entry name" value="DUF3472"/>
    <property type="match status" value="1"/>
</dbReference>
<reference evidence="4 5" key="1">
    <citation type="submission" date="2024-01" db="EMBL/GenBank/DDBJ databases">
        <title>Sphingobacterium tenebrionis sp. nov., a novel endophyte isolated from tenebrio molitor intestines.</title>
        <authorList>
            <person name="Zhang C."/>
        </authorList>
    </citation>
    <scope>NUCLEOTIDE SEQUENCE [LARGE SCALE GENOMIC DNA]</scope>
    <source>
        <strain evidence="4 5">PU5-4</strain>
    </source>
</reference>
<keyword evidence="5" id="KW-1185">Reference proteome</keyword>
<dbReference type="RefSeq" id="WP_336557979.1">
    <property type="nucleotide sequence ID" value="NZ_JAYLLN010000046.1"/>
</dbReference>
<organism evidence="4 5">
    <name type="scientific">Sphingobacterium tenebrionis</name>
    <dbReference type="NCBI Taxonomy" id="3111775"/>
    <lineage>
        <taxon>Bacteria</taxon>
        <taxon>Pseudomonadati</taxon>
        <taxon>Bacteroidota</taxon>
        <taxon>Sphingobacteriia</taxon>
        <taxon>Sphingobacteriales</taxon>
        <taxon>Sphingobacteriaceae</taxon>
        <taxon>Sphingobacterium</taxon>
    </lineage>
</organism>
<feature type="region of interest" description="Disordered" evidence="1">
    <location>
        <begin position="29"/>
        <end position="52"/>
    </location>
</feature>
<proteinExistence type="predicted"/>
<sequence>MKKTPLKFIGIMLFHLALISSISCSKTTAGTDPAPNKPLPVEDPKPTTVSHQGSKFQIPLAGNSFVTSPASGYAENIHNPNGLKNWNSANSIISTYVRFKTAGKIVLSLNARTLNSGESSEAEISINNKKVKINLTESTLKEIMVGEFDVPAGYVKIDLQGTKKSGSNFGEVSEMTISGSATAAGLVYSNKASFYYWARRGPSCHLQYTIPTTESVSYFYSEVMVPTGEDAQGSYFMANGFAEGYFGFQVNSPTERRILFSVWSPYNTDNPNDIPADQRITLNKKGSDVYTGEFGNEGSGGQSYLKYNWKAGTTYRFLLKGEPDGTGKTDYTAWFYTPETEKWNLIASFKRPKTNTYLRSFHSFLENFNPSYGHQGRQAHYQNQWVRTTAGTWLKVSEATFTVDDTYNNQQRVDAMGGTNANGFFLRNCGFFNDYVAPGKKFSYMNQKTAPSIDFTKLP</sequence>
<accession>A0ABU8I8X2</accession>
<dbReference type="Pfam" id="PF16871">
    <property type="entry name" value="DUF5077"/>
    <property type="match status" value="1"/>
</dbReference>
<dbReference type="InterPro" id="IPR021862">
    <property type="entry name" value="DUF3472"/>
</dbReference>
<comment type="caution">
    <text evidence="4">The sequence shown here is derived from an EMBL/GenBank/DDBJ whole genome shotgun (WGS) entry which is preliminary data.</text>
</comment>
<dbReference type="PROSITE" id="PS51257">
    <property type="entry name" value="PROKAR_LIPOPROTEIN"/>
    <property type="match status" value="1"/>
</dbReference>